<evidence type="ECO:0000313" key="3">
    <source>
        <dbReference type="EMBL" id="KAE9975035.1"/>
    </source>
</evidence>
<keyword evidence="6" id="KW-1185">Reference proteome</keyword>
<feature type="compositionally biased region" description="Basic and acidic residues" evidence="1">
    <location>
        <begin position="49"/>
        <end position="59"/>
    </location>
</feature>
<reference evidence="4 6" key="1">
    <citation type="submission" date="2019-07" db="EMBL/GenBank/DDBJ databases">
        <title>Venturia inaequalis Genome Resource.</title>
        <authorList>
            <person name="Lichtner F.J."/>
        </authorList>
    </citation>
    <scope>NUCLEOTIDE SEQUENCE [LARGE SCALE GENOMIC DNA]</scope>
    <source>
        <strain evidence="2 5">120213</strain>
        <strain evidence="3">Bline_iso_100314</strain>
        <strain evidence="4 6">DMI_063113</strain>
    </source>
</reference>
<evidence type="ECO:0000313" key="2">
    <source>
        <dbReference type="EMBL" id="KAE9974137.1"/>
    </source>
</evidence>
<feature type="compositionally biased region" description="Low complexity" evidence="1">
    <location>
        <begin position="86"/>
        <end position="98"/>
    </location>
</feature>
<dbReference type="EMBL" id="WNWR01000001">
    <property type="protein sequence ID" value="KAE9994792.1"/>
    <property type="molecule type" value="Genomic_DNA"/>
</dbReference>
<accession>A0A8H3VWF3</accession>
<dbReference type="EMBL" id="WNWQ01000188">
    <property type="protein sequence ID" value="KAE9975035.1"/>
    <property type="molecule type" value="Genomic_DNA"/>
</dbReference>
<dbReference type="AlphaFoldDB" id="A0A8H3VWF3"/>
<evidence type="ECO:0000256" key="1">
    <source>
        <dbReference type="SAM" id="MobiDB-lite"/>
    </source>
</evidence>
<dbReference type="Proteomes" id="UP000490939">
    <property type="component" value="Unassembled WGS sequence"/>
</dbReference>
<protein>
    <submittedName>
        <fullName evidence="4">Uncharacterized protein</fullName>
    </submittedName>
</protein>
<feature type="compositionally biased region" description="Basic and acidic residues" evidence="1">
    <location>
        <begin position="72"/>
        <end position="82"/>
    </location>
</feature>
<name>A0A8H3VWF3_VENIN</name>
<dbReference type="Proteomes" id="UP000433883">
    <property type="component" value="Unassembled WGS sequence"/>
</dbReference>
<evidence type="ECO:0000313" key="5">
    <source>
        <dbReference type="Proteomes" id="UP000447873"/>
    </source>
</evidence>
<evidence type="ECO:0000313" key="6">
    <source>
        <dbReference type="Proteomes" id="UP000490939"/>
    </source>
</evidence>
<dbReference type="OrthoDB" id="3825435at2759"/>
<gene>
    <name evidence="3" type="ORF">BLS_002777</name>
    <name evidence="4" type="ORF">EG327_000005</name>
    <name evidence="2" type="ORF">EG328_003997</name>
</gene>
<evidence type="ECO:0000313" key="4">
    <source>
        <dbReference type="EMBL" id="KAE9994792.1"/>
    </source>
</evidence>
<feature type="compositionally biased region" description="Polar residues" evidence="1">
    <location>
        <begin position="1"/>
        <end position="16"/>
    </location>
</feature>
<proteinExistence type="predicted"/>
<dbReference type="Proteomes" id="UP000447873">
    <property type="component" value="Unassembled WGS sequence"/>
</dbReference>
<dbReference type="EMBL" id="WNWS01000225">
    <property type="protein sequence ID" value="KAE9974137.1"/>
    <property type="molecule type" value="Genomic_DNA"/>
</dbReference>
<feature type="region of interest" description="Disordered" evidence="1">
    <location>
        <begin position="1"/>
        <end position="108"/>
    </location>
</feature>
<sequence length="636" mass="70564">MTNQDPIDESNATPLQRSLGKTPPQQSNVSPPPTPTRSPVGSLNSQSPERARMYAHEDAEFIPVHDTTIDLGEEKTSEETKEAVLNGEGENENTNTIDNIDDREAPEETKETVASIEGFGNAEDSGEMEEMDGEDEAAMIEEYLNTDPGKITDIGLGLEGILAAYPTEKPAEIDSADLARTGLDFQDLVSAIAEAKQRPRPDDRTELVQEEEKLDLDQVATAICAITEALHLQDENDANFSLISSTTIHEAQKQPPGEYAQSIRPGSQLIMFPWVHNAAQLKYASGFHLDDYDAEFNAAYCNAHIFLVIVKKSMGPLCLPTIRFQDSLPGYWAGREDEYNLMKGYVRRSIANFGTVGPPHIVNHGVSTGSSIPFESLEDLGYKERSCTTQNGWWQCGLHTILSAWATALGFQIDSECEMEEERYTMVVDVVNLVLDGHATCAMVVGLLNAIGFVEPLEVHQKPKYFLGELREKHNIRSTSSLNELILKERNAEANRLDWLIRTARYEDRPGAPGPKPTLKPIETKKHQKTIDDPLISPSTIGHFLMNLDNQHPEVQAGLKHLWVGAIRNKLVRGKGGPSIHSLDRFRSWCLFGDVNPPSNETVQQREARFKAVVANIERKAEASKEEHVNEEGAGY</sequence>
<comment type="caution">
    <text evidence="4">The sequence shown here is derived from an EMBL/GenBank/DDBJ whole genome shotgun (WGS) entry which is preliminary data.</text>
</comment>
<organism evidence="4 6">
    <name type="scientific">Venturia inaequalis</name>
    <name type="common">Apple scab fungus</name>
    <dbReference type="NCBI Taxonomy" id="5025"/>
    <lineage>
        <taxon>Eukaryota</taxon>
        <taxon>Fungi</taxon>
        <taxon>Dikarya</taxon>
        <taxon>Ascomycota</taxon>
        <taxon>Pezizomycotina</taxon>
        <taxon>Dothideomycetes</taxon>
        <taxon>Pleosporomycetidae</taxon>
        <taxon>Venturiales</taxon>
        <taxon>Venturiaceae</taxon>
        <taxon>Venturia</taxon>
    </lineage>
</organism>